<protein>
    <recommendedName>
        <fullName evidence="4">LEA domain protein</fullName>
    </recommendedName>
</protein>
<name>A0A7R7XJF8_9EURO</name>
<evidence type="ECO:0008006" key="4">
    <source>
        <dbReference type="Google" id="ProtNLM"/>
    </source>
</evidence>
<dbReference type="RefSeq" id="XP_041554634.1">
    <property type="nucleotide sequence ID" value="XM_041701783.1"/>
</dbReference>
<accession>A0A7R7XJF8</accession>
<evidence type="ECO:0000313" key="2">
    <source>
        <dbReference type="EMBL" id="BCS22440.1"/>
    </source>
</evidence>
<dbReference type="EMBL" id="AP024445">
    <property type="protein sequence ID" value="BCS22440.1"/>
    <property type="molecule type" value="Genomic_DNA"/>
</dbReference>
<organism evidence="2 3">
    <name type="scientific">Aspergillus puulaauensis</name>
    <dbReference type="NCBI Taxonomy" id="1220207"/>
    <lineage>
        <taxon>Eukaryota</taxon>
        <taxon>Fungi</taxon>
        <taxon>Dikarya</taxon>
        <taxon>Ascomycota</taxon>
        <taxon>Pezizomycotina</taxon>
        <taxon>Eurotiomycetes</taxon>
        <taxon>Eurotiomycetidae</taxon>
        <taxon>Eurotiales</taxon>
        <taxon>Aspergillaceae</taxon>
        <taxon>Aspergillus</taxon>
    </lineage>
</organism>
<feature type="compositionally biased region" description="Basic and acidic residues" evidence="1">
    <location>
        <begin position="91"/>
        <end position="146"/>
    </location>
</feature>
<dbReference type="OrthoDB" id="4023585at2759"/>
<reference evidence="2" key="2">
    <citation type="submission" date="2021-02" db="EMBL/GenBank/DDBJ databases">
        <title>Aspergillus puulaauensis MK2 genome sequence.</title>
        <authorList>
            <person name="Futagami T."/>
            <person name="Mori K."/>
            <person name="Kadooka C."/>
            <person name="Tanaka T."/>
        </authorList>
    </citation>
    <scope>NUCLEOTIDE SEQUENCE</scope>
    <source>
        <strain evidence="2">MK2</strain>
    </source>
</reference>
<reference evidence="2" key="1">
    <citation type="submission" date="2021-01" db="EMBL/GenBank/DDBJ databases">
        <authorList>
            <consortium name="Aspergillus puulaauensis MK2 genome sequencing consortium"/>
            <person name="Kazuki M."/>
            <person name="Futagami T."/>
        </authorList>
    </citation>
    <scope>NUCLEOTIDE SEQUENCE</scope>
    <source>
        <strain evidence="2">MK2</strain>
    </source>
</reference>
<gene>
    <name evidence="2" type="ORF">APUU_30666S</name>
</gene>
<dbReference type="AlphaFoldDB" id="A0A7R7XJF8"/>
<keyword evidence="3" id="KW-1185">Reference proteome</keyword>
<sequence length="146" mass="14916">MSFITRLTTTARTAAPSARITTNTITPSLAVSGQRLVSSTVPRDSGPVDATKETLKKADRKVSDAAVKGIETGEAAAQKVKDSVGSGSAKGEAERKASELKGDAEELAGKGKGKAEEIAGKGKGKAEEVAGEAKGKAKEAAREFKS</sequence>
<feature type="region of interest" description="Disordered" evidence="1">
    <location>
        <begin position="75"/>
        <end position="146"/>
    </location>
</feature>
<evidence type="ECO:0000256" key="1">
    <source>
        <dbReference type="SAM" id="MobiDB-lite"/>
    </source>
</evidence>
<dbReference type="GeneID" id="64972446"/>
<proteinExistence type="predicted"/>
<evidence type="ECO:0000313" key="3">
    <source>
        <dbReference type="Proteomes" id="UP000654913"/>
    </source>
</evidence>
<dbReference type="KEGG" id="apuu:APUU_30666S"/>
<dbReference type="Proteomes" id="UP000654913">
    <property type="component" value="Chromosome 3"/>
</dbReference>
<feature type="region of interest" description="Disordered" evidence="1">
    <location>
        <begin position="35"/>
        <end position="57"/>
    </location>
</feature>